<dbReference type="Pfam" id="PF00648">
    <property type="entry name" value="Peptidase_C2"/>
    <property type="match status" value="1"/>
</dbReference>
<dbReference type="PANTHER" id="PTHR10183:SF433">
    <property type="entry name" value="CALPAIN-A-RELATED"/>
    <property type="match status" value="1"/>
</dbReference>
<dbReference type="InterPro" id="IPR022684">
    <property type="entry name" value="Calpain_cysteine_protease"/>
</dbReference>
<dbReference type="Proteomes" id="UP000194236">
    <property type="component" value="Unassembled WGS sequence"/>
</dbReference>
<dbReference type="PROSITE" id="PS00139">
    <property type="entry name" value="THIOL_PROTEASE_CYS"/>
    <property type="match status" value="1"/>
</dbReference>
<feature type="active site" evidence="5">
    <location>
        <position position="109"/>
    </location>
</feature>
<evidence type="ECO:0000313" key="8">
    <source>
        <dbReference type="EMBL" id="OTF75532.1"/>
    </source>
</evidence>
<sequence length="143" mass="16595">MFQQLFNTFMPNSRIYPRDVFFLGERRSGLTSNYSGPPQDYAKLKEKCLLEGQLFDDPAFPAIDQSYYLHGRGSRKFKWLRPNQIVNHPKFISHGAARFDVNQGELGNCWFLAAVANLTMNEKYFDRVVPPDQSFDRNDYAGE</sequence>
<keyword evidence="2" id="KW-0645">Protease</keyword>
<comment type="caution">
    <text evidence="8">The sequence shown here is derived from an EMBL/GenBank/DDBJ whole genome shotgun (WGS) entry which is preliminary data.</text>
</comment>
<dbReference type="InterPro" id="IPR000169">
    <property type="entry name" value="Pept_cys_AS"/>
</dbReference>
<dbReference type="InterPro" id="IPR001300">
    <property type="entry name" value="Peptidase_C2_calpain_cat"/>
</dbReference>
<dbReference type="AlphaFoldDB" id="A0A1Y3B3Y5"/>
<dbReference type="PROSITE" id="PS50203">
    <property type="entry name" value="CALPAIN_CAT"/>
    <property type="match status" value="1"/>
</dbReference>
<keyword evidence="4" id="KW-0788">Thiol protease</keyword>
<evidence type="ECO:0000259" key="7">
    <source>
        <dbReference type="PROSITE" id="PS50203"/>
    </source>
</evidence>
<dbReference type="InterPro" id="IPR038765">
    <property type="entry name" value="Papain-like_cys_pep_sf"/>
</dbReference>
<evidence type="ECO:0000256" key="1">
    <source>
        <dbReference type="ARBA" id="ARBA00007623"/>
    </source>
</evidence>
<organism evidence="8 9">
    <name type="scientific">Euroglyphus maynei</name>
    <name type="common">Mayne's house dust mite</name>
    <dbReference type="NCBI Taxonomy" id="6958"/>
    <lineage>
        <taxon>Eukaryota</taxon>
        <taxon>Metazoa</taxon>
        <taxon>Ecdysozoa</taxon>
        <taxon>Arthropoda</taxon>
        <taxon>Chelicerata</taxon>
        <taxon>Arachnida</taxon>
        <taxon>Acari</taxon>
        <taxon>Acariformes</taxon>
        <taxon>Sarcoptiformes</taxon>
        <taxon>Astigmata</taxon>
        <taxon>Psoroptidia</taxon>
        <taxon>Analgoidea</taxon>
        <taxon>Pyroglyphidae</taxon>
        <taxon>Pyroglyphinae</taxon>
        <taxon>Euroglyphus</taxon>
    </lineage>
</organism>
<dbReference type="PRINTS" id="PR00704">
    <property type="entry name" value="CALPAIN"/>
</dbReference>
<dbReference type="PANTHER" id="PTHR10183">
    <property type="entry name" value="CALPAIN"/>
    <property type="match status" value="1"/>
</dbReference>
<dbReference type="SUPFAM" id="SSF54001">
    <property type="entry name" value="Cysteine proteinases"/>
    <property type="match status" value="1"/>
</dbReference>
<evidence type="ECO:0000313" key="9">
    <source>
        <dbReference type="Proteomes" id="UP000194236"/>
    </source>
</evidence>
<evidence type="ECO:0000256" key="3">
    <source>
        <dbReference type="ARBA" id="ARBA00022801"/>
    </source>
</evidence>
<comment type="similarity">
    <text evidence="1">Belongs to the peptidase C2 family.</text>
</comment>
<protein>
    <recommendedName>
        <fullName evidence="7">Calpain catalytic domain-containing protein</fullName>
    </recommendedName>
</protein>
<dbReference type="GO" id="GO:0004198">
    <property type="term" value="F:calcium-dependent cysteine-type endopeptidase activity"/>
    <property type="evidence" value="ECO:0007669"/>
    <property type="project" value="InterPro"/>
</dbReference>
<name>A0A1Y3B3Y5_EURMA</name>
<comment type="caution">
    <text evidence="6">Lacks conserved residue(s) required for the propagation of feature annotation.</text>
</comment>
<dbReference type="GO" id="GO:0006508">
    <property type="term" value="P:proteolysis"/>
    <property type="evidence" value="ECO:0007669"/>
    <property type="project" value="UniProtKB-KW"/>
</dbReference>
<evidence type="ECO:0000256" key="5">
    <source>
        <dbReference type="PIRSR" id="PIRSR622684-1"/>
    </source>
</evidence>
<gene>
    <name evidence="8" type="ORF">BLA29_011043</name>
</gene>
<evidence type="ECO:0000256" key="2">
    <source>
        <dbReference type="ARBA" id="ARBA00022670"/>
    </source>
</evidence>
<dbReference type="OrthoDB" id="424753at2759"/>
<reference evidence="8 9" key="1">
    <citation type="submission" date="2017-03" db="EMBL/GenBank/DDBJ databases">
        <title>Genome Survey of Euroglyphus maynei.</title>
        <authorList>
            <person name="Arlian L.G."/>
            <person name="Morgan M.S."/>
            <person name="Rider S.D."/>
        </authorList>
    </citation>
    <scope>NUCLEOTIDE SEQUENCE [LARGE SCALE GENOMIC DNA]</scope>
    <source>
        <strain evidence="8">Arlian Lab</strain>
        <tissue evidence="8">Whole body</tissue>
    </source>
</reference>
<evidence type="ECO:0000256" key="6">
    <source>
        <dbReference type="PROSITE-ProRule" id="PRU00239"/>
    </source>
</evidence>
<accession>A0A1Y3B3Y5</accession>
<proteinExistence type="inferred from homology"/>
<keyword evidence="9" id="KW-1185">Reference proteome</keyword>
<dbReference type="EMBL" id="MUJZ01041470">
    <property type="protein sequence ID" value="OTF75532.1"/>
    <property type="molecule type" value="Genomic_DNA"/>
</dbReference>
<keyword evidence="3" id="KW-0378">Hydrolase</keyword>
<feature type="domain" description="Calpain catalytic" evidence="7">
    <location>
        <begin position="54"/>
        <end position="143"/>
    </location>
</feature>
<evidence type="ECO:0000256" key="4">
    <source>
        <dbReference type="ARBA" id="ARBA00022807"/>
    </source>
</evidence>
<dbReference type="GO" id="GO:0005737">
    <property type="term" value="C:cytoplasm"/>
    <property type="evidence" value="ECO:0007669"/>
    <property type="project" value="TreeGrafter"/>
</dbReference>